<protein>
    <recommendedName>
        <fullName evidence="4">ABC-type transport system involved in multi-copper enzyme maturation, permease component</fullName>
    </recommendedName>
</protein>
<evidence type="ECO:0000313" key="3">
    <source>
        <dbReference type="Proteomes" id="UP000544110"/>
    </source>
</evidence>
<sequence>MTRLVLVELTRLRWRRAVQGLLLAALLLTVLIGAVAAWDTRPLSAQEQQRIAADVERETRAPGTQQVLRDCVADPAGWGLPAVDLSDPEVVQEACEEAVLPQPEWFGGRPALDLERVAAEHGVALATVLCGLVLLVGTTFAGHDWGTGSMTNQLLVEPRRARVWAAKVVAAAVGALAATATLLGVFAGGLRLVAATRDLPVTAADQAALWQLCWRTALVAVAAAVVSCTLTLLVRSTVAALGVLFAALAVLPVVLVTLTGSDDALTATPAVRVAAVLADGYQTFTDAGRPEVLTAGEGGRYLLVLAVLVALPSLLAFRRADVA</sequence>
<evidence type="ECO:0000313" key="2">
    <source>
        <dbReference type="EMBL" id="NYG55638.1"/>
    </source>
</evidence>
<evidence type="ECO:0000256" key="1">
    <source>
        <dbReference type="SAM" id="Phobius"/>
    </source>
</evidence>
<keyword evidence="1" id="KW-0812">Transmembrane</keyword>
<proteinExistence type="predicted"/>
<dbReference type="EMBL" id="JACCAC010000001">
    <property type="protein sequence ID" value="NYG55638.1"/>
    <property type="molecule type" value="Genomic_DNA"/>
</dbReference>
<accession>A0A7Y9RVJ1</accession>
<name>A0A7Y9RVJ1_9ACTN</name>
<comment type="caution">
    <text evidence="2">The sequence shown here is derived from an EMBL/GenBank/DDBJ whole genome shotgun (WGS) entry which is preliminary data.</text>
</comment>
<reference evidence="2 3" key="1">
    <citation type="submission" date="2020-07" db="EMBL/GenBank/DDBJ databases">
        <title>Sequencing the genomes of 1000 actinobacteria strains.</title>
        <authorList>
            <person name="Klenk H.-P."/>
        </authorList>
    </citation>
    <scope>NUCLEOTIDE SEQUENCE [LARGE SCALE GENOMIC DNA]</scope>
    <source>
        <strain evidence="2 3">DSM 24552</strain>
    </source>
</reference>
<evidence type="ECO:0008006" key="4">
    <source>
        <dbReference type="Google" id="ProtNLM"/>
    </source>
</evidence>
<dbReference type="AlphaFoldDB" id="A0A7Y9RVJ1"/>
<feature type="transmembrane region" description="Helical" evidence="1">
    <location>
        <begin position="238"/>
        <end position="258"/>
    </location>
</feature>
<keyword evidence="3" id="KW-1185">Reference proteome</keyword>
<keyword evidence="1" id="KW-1133">Transmembrane helix</keyword>
<feature type="transmembrane region" description="Helical" evidence="1">
    <location>
        <begin position="299"/>
        <end position="317"/>
    </location>
</feature>
<gene>
    <name evidence="2" type="ORF">BJ989_001942</name>
</gene>
<organism evidence="2 3">
    <name type="scientific">Nocardioides perillae</name>
    <dbReference type="NCBI Taxonomy" id="1119534"/>
    <lineage>
        <taxon>Bacteria</taxon>
        <taxon>Bacillati</taxon>
        <taxon>Actinomycetota</taxon>
        <taxon>Actinomycetes</taxon>
        <taxon>Propionibacteriales</taxon>
        <taxon>Nocardioidaceae</taxon>
        <taxon>Nocardioides</taxon>
    </lineage>
</organism>
<feature type="transmembrane region" description="Helical" evidence="1">
    <location>
        <begin position="207"/>
        <end position="226"/>
    </location>
</feature>
<feature type="transmembrane region" description="Helical" evidence="1">
    <location>
        <begin position="122"/>
        <end position="142"/>
    </location>
</feature>
<dbReference type="Proteomes" id="UP000544110">
    <property type="component" value="Unassembled WGS sequence"/>
</dbReference>
<feature type="transmembrane region" description="Helical" evidence="1">
    <location>
        <begin position="163"/>
        <end position="187"/>
    </location>
</feature>
<keyword evidence="1" id="KW-0472">Membrane</keyword>
<dbReference type="RefSeq" id="WP_179518048.1">
    <property type="nucleotide sequence ID" value="NZ_JACCAC010000001.1"/>
</dbReference>